<dbReference type="SUPFAM" id="SSF51735">
    <property type="entry name" value="NAD(P)-binding Rossmann-fold domains"/>
    <property type="match status" value="1"/>
</dbReference>
<dbReference type="PANTHER" id="PTHR44196:SF1">
    <property type="entry name" value="DEHYDROGENASE_REDUCTASE SDR FAMILY MEMBER 7B"/>
    <property type="match status" value="1"/>
</dbReference>
<dbReference type="RefSeq" id="WP_090193226.1">
    <property type="nucleotide sequence ID" value="NZ_LT629785.1"/>
</dbReference>
<comment type="similarity">
    <text evidence="1">Belongs to the short-chain dehydrogenases/reductases (SDR) family.</text>
</comment>
<dbReference type="InterPro" id="IPR036291">
    <property type="entry name" value="NAD(P)-bd_dom_sf"/>
</dbReference>
<dbReference type="PRINTS" id="PR00081">
    <property type="entry name" value="GDHRDH"/>
</dbReference>
<dbReference type="OrthoDB" id="335726at2"/>
<evidence type="ECO:0000313" key="3">
    <source>
        <dbReference type="EMBL" id="SDT95122.1"/>
    </source>
</evidence>
<accession>A0A1H2EIX9</accession>
<sequence length="259" mass="28225">MKHRSRRIWLTGASSGIGHALAIELLQQGHRLALSARSKAPLQALAQRFPHQVLVVSGDLTEAEQVTQIGNRILREWGALDCAILNAGNCEYVEASQFEAAMIERVLRANLLSAAYCIEAALPLLRRGDEAQLVAVGSSVTYAPLSRAEAYGASKAGLRYLMETLRIDLAAEAISVTLVSPGFVDTPLTQKNDFPMPLRWSAQRAAQRIARRLPARPYEIAFPLPFMLVLRLLGALPVGLQLAIGKRLTRPAALEEAQS</sequence>
<dbReference type="Proteomes" id="UP000243232">
    <property type="component" value="Chromosome I"/>
</dbReference>
<dbReference type="GO" id="GO:0016020">
    <property type="term" value="C:membrane"/>
    <property type="evidence" value="ECO:0007669"/>
    <property type="project" value="TreeGrafter"/>
</dbReference>
<dbReference type="EMBL" id="LT629785">
    <property type="protein sequence ID" value="SDT95122.1"/>
    <property type="molecule type" value="Genomic_DNA"/>
</dbReference>
<gene>
    <name evidence="3" type="ORF">SAMN05216296_0833</name>
</gene>
<organism evidence="3 4">
    <name type="scientific">Pseudomonas pohangensis</name>
    <dbReference type="NCBI Taxonomy" id="364197"/>
    <lineage>
        <taxon>Bacteria</taxon>
        <taxon>Pseudomonadati</taxon>
        <taxon>Pseudomonadota</taxon>
        <taxon>Gammaproteobacteria</taxon>
        <taxon>Pseudomonadales</taxon>
        <taxon>Pseudomonadaceae</taxon>
        <taxon>Pseudomonas</taxon>
    </lineage>
</organism>
<dbReference type="Gene3D" id="3.40.50.720">
    <property type="entry name" value="NAD(P)-binding Rossmann-like Domain"/>
    <property type="match status" value="1"/>
</dbReference>
<evidence type="ECO:0000313" key="4">
    <source>
        <dbReference type="Proteomes" id="UP000243232"/>
    </source>
</evidence>
<keyword evidence="2" id="KW-0560">Oxidoreductase</keyword>
<evidence type="ECO:0000256" key="1">
    <source>
        <dbReference type="ARBA" id="ARBA00006484"/>
    </source>
</evidence>
<reference evidence="4" key="1">
    <citation type="submission" date="2016-10" db="EMBL/GenBank/DDBJ databases">
        <authorList>
            <person name="Varghese N."/>
            <person name="Submissions S."/>
        </authorList>
    </citation>
    <scope>NUCLEOTIDE SEQUENCE [LARGE SCALE GENOMIC DNA]</scope>
    <source>
        <strain evidence="4">DSM 17875</strain>
    </source>
</reference>
<dbReference type="PANTHER" id="PTHR44196">
    <property type="entry name" value="DEHYDROGENASE/REDUCTASE SDR FAMILY MEMBER 7B"/>
    <property type="match status" value="1"/>
</dbReference>
<name>A0A1H2EIX9_9PSED</name>
<dbReference type="STRING" id="364197.SAMN05216296_0833"/>
<dbReference type="PROSITE" id="PS00061">
    <property type="entry name" value="ADH_SHORT"/>
    <property type="match status" value="1"/>
</dbReference>
<dbReference type="Pfam" id="PF00106">
    <property type="entry name" value="adh_short"/>
    <property type="match status" value="1"/>
</dbReference>
<protein>
    <submittedName>
        <fullName evidence="3">Short-chain dehydrogenase</fullName>
    </submittedName>
</protein>
<dbReference type="InterPro" id="IPR020904">
    <property type="entry name" value="Sc_DH/Rdtase_CS"/>
</dbReference>
<keyword evidence="4" id="KW-1185">Reference proteome</keyword>
<dbReference type="InterPro" id="IPR002347">
    <property type="entry name" value="SDR_fam"/>
</dbReference>
<proteinExistence type="inferred from homology"/>
<evidence type="ECO:0000256" key="2">
    <source>
        <dbReference type="ARBA" id="ARBA00023002"/>
    </source>
</evidence>
<dbReference type="AlphaFoldDB" id="A0A1H2EIX9"/>
<dbReference type="GO" id="GO:0016491">
    <property type="term" value="F:oxidoreductase activity"/>
    <property type="evidence" value="ECO:0007669"/>
    <property type="project" value="UniProtKB-KW"/>
</dbReference>